<evidence type="ECO:0008006" key="4">
    <source>
        <dbReference type="Google" id="ProtNLM"/>
    </source>
</evidence>
<proteinExistence type="predicted"/>
<organism evidence="2 3">
    <name type="scientific">Proteiniclasticum aestuarii</name>
    <dbReference type="NCBI Taxonomy" id="2817862"/>
    <lineage>
        <taxon>Bacteria</taxon>
        <taxon>Bacillati</taxon>
        <taxon>Bacillota</taxon>
        <taxon>Clostridia</taxon>
        <taxon>Eubacteriales</taxon>
        <taxon>Clostridiaceae</taxon>
        <taxon>Proteiniclasticum</taxon>
    </lineage>
</organism>
<dbReference type="AlphaFoldDB" id="A0A939H9B6"/>
<keyword evidence="3" id="KW-1185">Reference proteome</keyword>
<keyword evidence="1" id="KW-1133">Transmembrane helix</keyword>
<evidence type="ECO:0000313" key="2">
    <source>
        <dbReference type="EMBL" id="MBO1263767.1"/>
    </source>
</evidence>
<gene>
    <name evidence="2" type="ORF">J3A84_01750</name>
</gene>
<feature type="transmembrane region" description="Helical" evidence="1">
    <location>
        <begin position="53"/>
        <end position="71"/>
    </location>
</feature>
<keyword evidence="1" id="KW-0472">Membrane</keyword>
<comment type="caution">
    <text evidence="2">The sequence shown here is derived from an EMBL/GenBank/DDBJ whole genome shotgun (WGS) entry which is preliminary data.</text>
</comment>
<keyword evidence="1" id="KW-0812">Transmembrane</keyword>
<name>A0A939H9B6_9CLOT</name>
<dbReference type="Proteomes" id="UP000664218">
    <property type="component" value="Unassembled WGS sequence"/>
</dbReference>
<evidence type="ECO:0000313" key="3">
    <source>
        <dbReference type="Proteomes" id="UP000664218"/>
    </source>
</evidence>
<evidence type="ECO:0000256" key="1">
    <source>
        <dbReference type="SAM" id="Phobius"/>
    </source>
</evidence>
<dbReference type="RefSeq" id="WP_207598272.1">
    <property type="nucleotide sequence ID" value="NZ_JAFNJU010000001.1"/>
</dbReference>
<protein>
    <recommendedName>
        <fullName evidence="4">Cell division protein FtsL</fullName>
    </recommendedName>
</protein>
<dbReference type="EMBL" id="JAFNJU010000001">
    <property type="protein sequence ID" value="MBO1263767.1"/>
    <property type="molecule type" value="Genomic_DNA"/>
</dbReference>
<reference evidence="2" key="1">
    <citation type="submission" date="2021-03" db="EMBL/GenBank/DDBJ databases">
        <title>Proteiniclasticum marinus sp. nov., isolated from tidal flat sediment.</title>
        <authorList>
            <person name="Namirimu T."/>
            <person name="Yang J.-A."/>
            <person name="Yang S.-H."/>
            <person name="Kim Y.-J."/>
            <person name="Kwon K.K."/>
        </authorList>
    </citation>
    <scope>NUCLEOTIDE SEQUENCE</scope>
    <source>
        <strain evidence="2">SCR006</strain>
    </source>
</reference>
<sequence>MALPNRVQYLNTVANPEITRDNRRAQEEEKRRLERSRQEFAKKTAARNNRMKMSAVLTILFMATALFVTIFRSGMIYNMQKEYVELQNETRLTLKNNEALQAEIIKASSIGEIAEKSIALELVSVGQESAIAADLSRNNFMEDEPLVEQPKFTDKVFSMLNLNFFN</sequence>
<accession>A0A939H9B6</accession>